<dbReference type="AlphaFoldDB" id="A0A7T5ENH2"/>
<dbReference type="RefSeq" id="WP_198829320.1">
    <property type="nucleotide sequence ID" value="NZ_CP066308.1"/>
</dbReference>
<dbReference type="EMBL" id="CP073708">
    <property type="protein sequence ID" value="QUO42832.1"/>
    <property type="molecule type" value="Genomic_DNA"/>
</dbReference>
<sequence>MKQHQDPILLRREMIRLESALAKLREQLSEIQKHCSHEFEETPLSRTCQKCLWTESLYY</sequence>
<accession>A0A7T5ENH2</accession>
<protein>
    <submittedName>
        <fullName evidence="1">Uncharacterized protein</fullName>
    </submittedName>
</protein>
<dbReference type="Proteomes" id="UP000677234">
    <property type="component" value="Chromosome"/>
</dbReference>
<reference evidence="1 3" key="1">
    <citation type="submission" date="2020-12" db="EMBL/GenBank/DDBJ databases">
        <title>strain FJAT-54423T represents a novel species of the genus Brevibacillus.</title>
        <authorList>
            <person name="Tang R."/>
        </authorList>
    </citation>
    <scope>NUCLEOTIDE SEQUENCE [LARGE SCALE GENOMIC DNA]</scope>
    <source>
        <strain evidence="1 3">FJAT-54423</strain>
    </source>
</reference>
<evidence type="ECO:0000313" key="2">
    <source>
        <dbReference type="EMBL" id="QUO42832.1"/>
    </source>
</evidence>
<name>A0A7T5ENH2_9BACL</name>
<reference evidence="2" key="2">
    <citation type="submission" date="2021-04" db="EMBL/GenBank/DDBJ databases">
        <title>Brevibacillus composti FJAT-54423, complete genome.</title>
        <authorList>
            <person name="Tang R."/>
        </authorList>
    </citation>
    <scope>NUCLEOTIDE SEQUENCE</scope>
    <source>
        <strain evidence="2">FJAT-54424</strain>
    </source>
</reference>
<dbReference type="EMBL" id="CP066308">
    <property type="protein sequence ID" value="QQE75806.1"/>
    <property type="molecule type" value="Genomic_DNA"/>
</dbReference>
<proteinExistence type="predicted"/>
<evidence type="ECO:0000313" key="4">
    <source>
        <dbReference type="Proteomes" id="UP000677234"/>
    </source>
</evidence>
<organism evidence="1 3">
    <name type="scientific">Brevibacillus composti</name>
    <dbReference type="NCBI Taxonomy" id="2796470"/>
    <lineage>
        <taxon>Bacteria</taxon>
        <taxon>Bacillati</taxon>
        <taxon>Bacillota</taxon>
        <taxon>Bacilli</taxon>
        <taxon>Bacillales</taxon>
        <taxon>Paenibacillaceae</taxon>
        <taxon>Brevibacillus</taxon>
    </lineage>
</organism>
<dbReference type="KEGG" id="bcop:JD108_08020"/>
<dbReference type="Proteomes" id="UP000595847">
    <property type="component" value="Chromosome"/>
</dbReference>
<evidence type="ECO:0000313" key="3">
    <source>
        <dbReference type="Proteomes" id="UP000595847"/>
    </source>
</evidence>
<keyword evidence="4" id="KW-1185">Reference proteome</keyword>
<evidence type="ECO:0000313" key="1">
    <source>
        <dbReference type="EMBL" id="QQE75806.1"/>
    </source>
</evidence>
<gene>
    <name evidence="1" type="ORF">JD108_08020</name>
    <name evidence="2" type="ORF">KDJ56_07700</name>
</gene>